<evidence type="ECO:0000256" key="9">
    <source>
        <dbReference type="ARBA" id="ARBA00023128"/>
    </source>
</evidence>
<dbReference type="GO" id="GO:0046930">
    <property type="term" value="C:pore complex"/>
    <property type="evidence" value="ECO:0007669"/>
    <property type="project" value="UniProtKB-KW"/>
</dbReference>
<dbReference type="PANTHER" id="PTHR11743">
    <property type="entry name" value="VOLTAGE-DEPENDENT ANION-SELECTIVE CHANNEL"/>
    <property type="match status" value="1"/>
</dbReference>
<organism evidence="12">
    <name type="scientific">Triticum aestivum</name>
    <name type="common">Wheat</name>
    <dbReference type="NCBI Taxonomy" id="4565"/>
    <lineage>
        <taxon>Eukaryota</taxon>
        <taxon>Viridiplantae</taxon>
        <taxon>Streptophyta</taxon>
        <taxon>Embryophyta</taxon>
        <taxon>Tracheophyta</taxon>
        <taxon>Spermatophyta</taxon>
        <taxon>Magnoliopsida</taxon>
        <taxon>Liliopsida</taxon>
        <taxon>Poales</taxon>
        <taxon>Poaceae</taxon>
        <taxon>BOP clade</taxon>
        <taxon>Pooideae</taxon>
        <taxon>Triticodae</taxon>
        <taxon>Triticeae</taxon>
        <taxon>Triticinae</taxon>
        <taxon>Triticum</taxon>
    </lineage>
</organism>
<dbReference type="FunFam" id="2.40.160.10:FF:000003">
    <property type="entry name" value="Outer mitochondrial membrane protein porin"/>
    <property type="match status" value="1"/>
</dbReference>
<dbReference type="Proteomes" id="UP000019116">
    <property type="component" value="Chromosome 3A"/>
</dbReference>
<dbReference type="AlphaFoldDB" id="A0A3B6EH53"/>
<keyword evidence="9" id="KW-0496">Mitochondrion</keyword>
<name>A0A3B6EH53_WHEAT</name>
<evidence type="ECO:0000256" key="6">
    <source>
        <dbReference type="ARBA" id="ARBA00022787"/>
    </source>
</evidence>
<dbReference type="GO" id="GO:0008308">
    <property type="term" value="F:voltage-gated monoatomic anion channel activity"/>
    <property type="evidence" value="ECO:0000318"/>
    <property type="project" value="GO_Central"/>
</dbReference>
<dbReference type="InterPro" id="IPR027246">
    <property type="entry name" value="Porin_Euk/Tom40"/>
</dbReference>
<evidence type="ECO:0000256" key="1">
    <source>
        <dbReference type="ARBA" id="ARBA00004294"/>
    </source>
</evidence>
<evidence type="ECO:0000256" key="5">
    <source>
        <dbReference type="ARBA" id="ARBA00022692"/>
    </source>
</evidence>
<dbReference type="InterPro" id="IPR001925">
    <property type="entry name" value="Porin_Euk"/>
</dbReference>
<dbReference type="Gramene" id="TraesLDM3A03G01426930.1">
    <property type="protein sequence ID" value="TraesLDM3A03G01426930.1"/>
    <property type="gene ID" value="TraesLDM3A03G01426930"/>
</dbReference>
<dbReference type="Gramene" id="TraesCS3A03G0637200.1">
    <property type="protein sequence ID" value="TraesCS3A03G0637200.1.CDS"/>
    <property type="gene ID" value="TraesCS3A03G0637200"/>
</dbReference>
<evidence type="ECO:0000256" key="2">
    <source>
        <dbReference type="ARBA" id="ARBA00009624"/>
    </source>
</evidence>
<feature type="region of interest" description="Disordered" evidence="11">
    <location>
        <begin position="1"/>
        <end position="58"/>
    </location>
</feature>
<dbReference type="Gramene" id="TraesKAR3A01G0293340.1">
    <property type="protein sequence ID" value="cds.TraesKAR3A01G0293340.1"/>
    <property type="gene ID" value="TraesKAR3A01G0293340"/>
</dbReference>
<dbReference type="Gramene" id="TraesPARA_EIv1.0_0832180.1">
    <property type="protein sequence ID" value="TraesPARA_EIv1.0_0832180.1.CDS"/>
    <property type="gene ID" value="TraesPARA_EIv1.0_0832180"/>
</dbReference>
<dbReference type="GO" id="GO:0005741">
    <property type="term" value="C:mitochondrial outer membrane"/>
    <property type="evidence" value="ECO:0000318"/>
    <property type="project" value="GO_Central"/>
</dbReference>
<dbReference type="GeneID" id="123061723"/>
<dbReference type="SMR" id="A0A3B6EH53"/>
<reference evidence="12" key="2">
    <citation type="submission" date="2018-10" db="UniProtKB">
        <authorList>
            <consortium name="EnsemblPlants"/>
        </authorList>
    </citation>
    <scope>IDENTIFICATION</scope>
</reference>
<comment type="similarity">
    <text evidence="2">Belongs to the eukaryotic mitochondrial porin (TC 1.B.8.1) family.</text>
</comment>
<dbReference type="Gramene" id="TraesNOR3A03G01447000.1">
    <property type="protein sequence ID" value="TraesNOR3A03G01447000.1"/>
    <property type="gene ID" value="TraesNOR3A03G01447000"/>
</dbReference>
<comment type="subcellular location">
    <subcellularLocation>
        <location evidence="1">Mitochondrion outer membrane</location>
    </subcellularLocation>
</comment>
<dbReference type="Gramene" id="TraesLAC3A03G01370330.1">
    <property type="protein sequence ID" value="TraesLAC3A03G01370330.1"/>
    <property type="gene ID" value="TraesLAC3A03G01370330"/>
</dbReference>
<dbReference type="Gramene" id="TraesMAC3A03G01424100.1">
    <property type="protein sequence ID" value="TraesMAC3A03G01424100.1"/>
    <property type="gene ID" value="TraesMAC3A03G01424100"/>
</dbReference>
<dbReference type="EnsemblPlants" id="TraesCS3A02G247900.1">
    <property type="protein sequence ID" value="TraesCS3A02G247900.1"/>
    <property type="gene ID" value="TraesCS3A02G247900"/>
</dbReference>
<keyword evidence="7" id="KW-0406">Ion transport</keyword>
<dbReference type="InterPro" id="IPR023614">
    <property type="entry name" value="Porin_dom_sf"/>
</dbReference>
<dbReference type="Gramene" id="TraesSTA3A03G01417850.1">
    <property type="protein sequence ID" value="TraesSTA3A03G01417850.1"/>
    <property type="gene ID" value="TraesSTA3A03G01417850"/>
</dbReference>
<keyword evidence="5" id="KW-0812">Transmembrane</keyword>
<dbReference type="GO" id="GO:0015288">
    <property type="term" value="F:porin activity"/>
    <property type="evidence" value="ECO:0007669"/>
    <property type="project" value="UniProtKB-KW"/>
</dbReference>
<keyword evidence="6" id="KW-1000">Mitochondrion outer membrane</keyword>
<dbReference type="Gramene" id="TraesROB_scaffold_104420_01G000200.1">
    <property type="protein sequence ID" value="TraesROB_scaffold_104420_01G000200.1"/>
    <property type="gene ID" value="TraesROB_scaffold_104420_01G000200"/>
</dbReference>
<evidence type="ECO:0000256" key="10">
    <source>
        <dbReference type="ARBA" id="ARBA00023136"/>
    </source>
</evidence>
<dbReference type="CDD" id="cd07306">
    <property type="entry name" value="Porin3_VDAC"/>
    <property type="match status" value="1"/>
</dbReference>
<dbReference type="Gramene" id="TraesCAD_scaffold_092753_01G000100.1">
    <property type="protein sequence ID" value="TraesCAD_scaffold_092753_01G000100.1"/>
    <property type="gene ID" value="TraesCAD_scaffold_092753_01G000100"/>
</dbReference>
<evidence type="ECO:0000313" key="13">
    <source>
        <dbReference type="Proteomes" id="UP000019116"/>
    </source>
</evidence>
<dbReference type="STRING" id="4565.A0A3B6EH53"/>
<evidence type="ECO:0000256" key="4">
    <source>
        <dbReference type="ARBA" id="ARBA00022452"/>
    </source>
</evidence>
<dbReference type="Gramene" id="TraesJAG3A03G01435180.1">
    <property type="protein sequence ID" value="TraesJAG3A03G01435180.1"/>
    <property type="gene ID" value="TraesJAG3A03G01435180"/>
</dbReference>
<dbReference type="Gramene" id="TraesRN3A0100653600.1">
    <property type="protein sequence ID" value="TraesRN3A0100653600.1"/>
    <property type="gene ID" value="TraesRN3A0100653600"/>
</dbReference>
<dbReference type="OMA" id="LYKDFHT"/>
<keyword evidence="13" id="KW-1185">Reference proteome</keyword>
<dbReference type="Gene3D" id="2.40.160.10">
    <property type="entry name" value="Porin"/>
    <property type="match status" value="1"/>
</dbReference>
<dbReference type="Pfam" id="PF01459">
    <property type="entry name" value="Porin_3"/>
    <property type="match status" value="1"/>
</dbReference>
<dbReference type="Gramene" id="TraesSYM3A03G01448370.1">
    <property type="protein sequence ID" value="TraesSYM3A03G01448370.1"/>
    <property type="gene ID" value="TraesSYM3A03G01448370"/>
</dbReference>
<evidence type="ECO:0000256" key="7">
    <source>
        <dbReference type="ARBA" id="ARBA00023065"/>
    </source>
</evidence>
<dbReference type="Gramene" id="TraesCLE_scaffold_103214_01G000100.1">
    <property type="protein sequence ID" value="TraesCLE_scaffold_103214_01G000100.1"/>
    <property type="gene ID" value="TraesCLE_scaffold_103214_01G000100"/>
</dbReference>
<keyword evidence="4" id="KW-1134">Transmembrane beta strand</keyword>
<evidence type="ECO:0000256" key="11">
    <source>
        <dbReference type="SAM" id="MobiDB-lite"/>
    </source>
</evidence>
<dbReference type="Gramene" id="TraesJUL3A03G01438370.1">
    <property type="protein sequence ID" value="TraesJUL3A03G01438370.1"/>
    <property type="gene ID" value="TraesJUL3A03G01438370"/>
</dbReference>
<evidence type="ECO:0000313" key="12">
    <source>
        <dbReference type="EnsemblPlants" id="TraesCS3A02G247900.1"/>
    </source>
</evidence>
<evidence type="ECO:0000256" key="8">
    <source>
        <dbReference type="ARBA" id="ARBA00023114"/>
    </source>
</evidence>
<keyword evidence="8" id="KW-0626">Porin</keyword>
<evidence type="ECO:0000256" key="3">
    <source>
        <dbReference type="ARBA" id="ARBA00022448"/>
    </source>
</evidence>
<dbReference type="PANTHER" id="PTHR11743:SF30">
    <property type="entry name" value="MITOCHONDRIAL OUTER MEMBRANE PROTEIN PORIN 4"/>
    <property type="match status" value="1"/>
</dbReference>
<keyword evidence="3" id="KW-0813">Transport</keyword>
<sequence length="331" mass="35082">MADPVDAPSKPTPVDVPSKPAPVDVPSKPAPVDAPSKAAQVDGPSMAAQCGAPPKAATGPGLYSEIGKKARDLLCKDFTTDQNLTLTTYAANGTAITATSTTTKEAVLGEIQTQFKYNNVKVDVKANSDSQVLITTTSETRYIPGLKRIVTVPLTNHTPAKAELQYFHDYAGISVGFGLHSKPLINVSALVGNKAFALGADVAYDSATGDFTKYNFGASFTNDDLYAAVMLNNKGDSLSASYYQMVSNSQAAAGGEVSHSLSSHETTTTLGFQYSLDPLTTTKVRYDNHGMVRALIQHELRPKSLLTISSEFDTKAIEKSSKIGLSLLLKP</sequence>
<proteinExistence type="inferred from homology"/>
<reference evidence="12" key="1">
    <citation type="submission" date="2018-08" db="EMBL/GenBank/DDBJ databases">
        <authorList>
            <person name="Rossello M."/>
        </authorList>
    </citation>
    <scope>NUCLEOTIDE SEQUENCE [LARGE SCALE GENOMIC DNA]</scope>
    <source>
        <strain evidence="12">cv. Chinese Spring</strain>
    </source>
</reference>
<dbReference type="OrthoDB" id="7827681at2759"/>
<dbReference type="Gramene" id="TraesWEE_scaffold_113232_01G000200.1">
    <property type="protein sequence ID" value="TraesWEE_scaffold_113232_01G000200.1"/>
    <property type="gene ID" value="TraesWEE_scaffold_113232_01G000200"/>
</dbReference>
<keyword evidence="10" id="KW-0472">Membrane</keyword>
<accession>A0A3B6EH53</accession>
<dbReference type="RefSeq" id="XP_044340876.1">
    <property type="nucleotide sequence ID" value="XM_044484941.1"/>
</dbReference>
<protein>
    <submittedName>
        <fullName evidence="12">Uncharacterized protein</fullName>
    </submittedName>
</protein>
<gene>
    <name evidence="12" type="primary">LOC123061723</name>
</gene>
<dbReference type="Gramene" id="TraesCS3A02G247900.1">
    <property type="protein sequence ID" value="TraesCS3A02G247900.1"/>
    <property type="gene ID" value="TraesCS3A02G247900"/>
</dbReference>